<dbReference type="PANTHER" id="PTHR28141">
    <property type="entry name" value="2',3'-CYCLIC-NUCLEOTIDE 3'-PHOSPHODIESTERASE"/>
    <property type="match status" value="1"/>
</dbReference>
<dbReference type="GO" id="GO:0004113">
    <property type="term" value="F:2',3'-cyclic-nucleotide 3'-phosphodiesterase activity"/>
    <property type="evidence" value="ECO:0007669"/>
    <property type="project" value="TreeGrafter"/>
</dbReference>
<dbReference type="EMBL" id="HBIZ01065824">
    <property type="protein sequence ID" value="CAE0787695.1"/>
    <property type="molecule type" value="Transcribed_RNA"/>
</dbReference>
<sequence>MPQEHQSTENATGLTESPCAHDTPSSTPRFALWLAPPPEAAAELSHTIQQAAAEVGGPCFYPHVTLLGAVEMPQEEAIKILQSMRGAGAVAVQFTGDVVAARDERSGIVPWSQSAAALVSESCELLSLLRLSRRLFMGVPECEPISWASPLRQPHLSLAYVDGSKAGLCAFLKPPRDFVATEVLLQAVGQSTLESVPDWREVARVSLL</sequence>
<dbReference type="GO" id="GO:0009187">
    <property type="term" value="P:cyclic nucleotide metabolic process"/>
    <property type="evidence" value="ECO:0007669"/>
    <property type="project" value="TreeGrafter"/>
</dbReference>
<evidence type="ECO:0008006" key="3">
    <source>
        <dbReference type="Google" id="ProtNLM"/>
    </source>
</evidence>
<gene>
    <name evidence="2" type="ORF">PCAR00345_LOCUS40403</name>
</gene>
<feature type="region of interest" description="Disordered" evidence="1">
    <location>
        <begin position="1"/>
        <end position="28"/>
    </location>
</feature>
<dbReference type="Pfam" id="PF07823">
    <property type="entry name" value="CPDase"/>
    <property type="match status" value="1"/>
</dbReference>
<name>A0A7S4FD39_CHRCT</name>
<proteinExistence type="predicted"/>
<organism evidence="2">
    <name type="scientific">Chrysotila carterae</name>
    <name type="common">Marine alga</name>
    <name type="synonym">Syracosphaera carterae</name>
    <dbReference type="NCBI Taxonomy" id="13221"/>
    <lineage>
        <taxon>Eukaryota</taxon>
        <taxon>Haptista</taxon>
        <taxon>Haptophyta</taxon>
        <taxon>Prymnesiophyceae</taxon>
        <taxon>Isochrysidales</taxon>
        <taxon>Isochrysidaceae</taxon>
        <taxon>Chrysotila</taxon>
    </lineage>
</organism>
<evidence type="ECO:0000313" key="2">
    <source>
        <dbReference type="EMBL" id="CAE0787695.1"/>
    </source>
</evidence>
<dbReference type="SUPFAM" id="SSF55144">
    <property type="entry name" value="LigT-like"/>
    <property type="match status" value="1"/>
</dbReference>
<protein>
    <recommendedName>
        <fullName evidence="3">2',3'-cyclic-nucleotide 3'-phosphodiesterase</fullName>
    </recommendedName>
</protein>
<evidence type="ECO:0000256" key="1">
    <source>
        <dbReference type="SAM" id="MobiDB-lite"/>
    </source>
</evidence>
<dbReference type="InterPro" id="IPR012386">
    <property type="entry name" value="Cyclic-nucl_3Pdiesterase"/>
</dbReference>
<feature type="compositionally biased region" description="Polar residues" evidence="1">
    <location>
        <begin position="1"/>
        <end position="15"/>
    </location>
</feature>
<accession>A0A7S4FD39</accession>
<dbReference type="AlphaFoldDB" id="A0A7S4FD39"/>
<reference evidence="2" key="1">
    <citation type="submission" date="2021-01" db="EMBL/GenBank/DDBJ databases">
        <authorList>
            <person name="Corre E."/>
            <person name="Pelletier E."/>
            <person name="Niang G."/>
            <person name="Scheremetjew M."/>
            <person name="Finn R."/>
            <person name="Kale V."/>
            <person name="Holt S."/>
            <person name="Cochrane G."/>
            <person name="Meng A."/>
            <person name="Brown T."/>
            <person name="Cohen L."/>
        </authorList>
    </citation>
    <scope>NUCLEOTIDE SEQUENCE</scope>
    <source>
        <strain evidence="2">CCMP645</strain>
    </source>
</reference>
<dbReference type="InterPro" id="IPR009097">
    <property type="entry name" value="Cyclic_Pdiesterase"/>
</dbReference>
<dbReference type="PANTHER" id="PTHR28141:SF1">
    <property type="entry name" value="2',3'-CYCLIC-NUCLEOTIDE 3'-PHOSPHODIESTERASE"/>
    <property type="match status" value="1"/>
</dbReference>
<dbReference type="Gene3D" id="3.90.1140.10">
    <property type="entry name" value="Cyclic phosphodiesterase"/>
    <property type="match status" value="1"/>
</dbReference>